<dbReference type="AlphaFoldDB" id="A0A365MYS9"/>
<dbReference type="Proteomes" id="UP000251714">
    <property type="component" value="Unassembled WGS sequence"/>
</dbReference>
<comment type="caution">
    <text evidence="1">The sequence shown here is derived from an EMBL/GenBank/DDBJ whole genome shotgun (WGS) entry which is preliminary data.</text>
</comment>
<evidence type="ECO:0000313" key="1">
    <source>
        <dbReference type="EMBL" id="RBA13602.1"/>
    </source>
</evidence>
<sequence>MFFLSRIEQSFKIVPRLSEVLDQHVLALNGVAKVRHCVLQELVFRSQGFVLNLDNVHSAFDGFRFGDGVIACLFHLFISTAADTMRPGLYSCEPCLRKAMDWYPIETSLKQLPDICIDEEGFDRENFFCNVCDEHSVDVDFGKDYGGCDGGTQRMGSLLERFIKHASDNLLITKKAYDSDPKTIQLREMASRAIASHSNRSDADSMKGHPAEHKRAVATNTLPILIDISNSLRVIAQCTLHTSGLDRGMTKLIEMPARCGPEEMPDECLWKFPLDDNEDEEN</sequence>
<name>A0A365MYS9_GIBIN</name>
<proteinExistence type="predicted"/>
<organism evidence="1 2">
    <name type="scientific">Gibberella intermedia</name>
    <name type="common">Bulb rot disease fungus</name>
    <name type="synonym">Fusarium proliferatum</name>
    <dbReference type="NCBI Taxonomy" id="948311"/>
    <lineage>
        <taxon>Eukaryota</taxon>
        <taxon>Fungi</taxon>
        <taxon>Dikarya</taxon>
        <taxon>Ascomycota</taxon>
        <taxon>Pezizomycotina</taxon>
        <taxon>Sordariomycetes</taxon>
        <taxon>Hypocreomycetidae</taxon>
        <taxon>Hypocreales</taxon>
        <taxon>Nectriaceae</taxon>
        <taxon>Fusarium</taxon>
        <taxon>Fusarium fujikuroi species complex</taxon>
    </lineage>
</organism>
<protein>
    <submittedName>
        <fullName evidence="1">Uncharacterized protein</fullName>
    </submittedName>
</protein>
<reference evidence="1 2" key="1">
    <citation type="submission" date="2017-12" db="EMBL/GenBank/DDBJ databases">
        <title>Genome sequence of the mycotoxigenic crop pathogen Fusarium proliferatum, strain ITEM 2341 from Date Palm.</title>
        <authorList>
            <person name="Almiman B.F."/>
            <person name="Shittu T.A."/>
            <person name="Muthumeenakshi S."/>
            <person name="Baroncelli R."/>
            <person name="Sreenivasaprasada S."/>
        </authorList>
    </citation>
    <scope>NUCLEOTIDE SEQUENCE [LARGE SCALE GENOMIC DNA]</scope>
    <source>
        <strain evidence="1 2">ITEM 2341</strain>
    </source>
</reference>
<evidence type="ECO:0000313" key="2">
    <source>
        <dbReference type="Proteomes" id="UP000251714"/>
    </source>
</evidence>
<dbReference type="EMBL" id="PKMI01000028">
    <property type="protein sequence ID" value="RBA13602.1"/>
    <property type="molecule type" value="Genomic_DNA"/>
</dbReference>
<gene>
    <name evidence="1" type="ORF">FPRO05_02395</name>
</gene>
<accession>A0A365MYS9</accession>